<evidence type="ECO:0000313" key="6">
    <source>
        <dbReference type="Proteomes" id="UP001174936"/>
    </source>
</evidence>
<feature type="domain" description="Fungal lipase-type" evidence="4">
    <location>
        <begin position="160"/>
        <end position="306"/>
    </location>
</feature>
<dbReference type="EMBL" id="JAULSV010000003">
    <property type="protein sequence ID" value="KAK0649819.1"/>
    <property type="molecule type" value="Genomic_DNA"/>
</dbReference>
<accession>A0AA40CUR3</accession>
<dbReference type="GO" id="GO:0016787">
    <property type="term" value="F:hydrolase activity"/>
    <property type="evidence" value="ECO:0007669"/>
    <property type="project" value="UniProtKB-KW"/>
</dbReference>
<evidence type="ECO:0000259" key="4">
    <source>
        <dbReference type="Pfam" id="PF01764"/>
    </source>
</evidence>
<dbReference type="Pfam" id="PF01764">
    <property type="entry name" value="Lipase_3"/>
    <property type="match status" value="1"/>
</dbReference>
<keyword evidence="5" id="KW-0378">Hydrolase</keyword>
<keyword evidence="6" id="KW-1185">Reference proteome</keyword>
<dbReference type="InterPro" id="IPR002921">
    <property type="entry name" value="Fungal_lipase-type"/>
</dbReference>
<reference evidence="5" key="1">
    <citation type="submission" date="2023-06" db="EMBL/GenBank/DDBJ databases">
        <title>Genome-scale phylogeny and comparative genomics of the fungal order Sordariales.</title>
        <authorList>
            <consortium name="Lawrence Berkeley National Laboratory"/>
            <person name="Hensen N."/>
            <person name="Bonometti L."/>
            <person name="Westerberg I."/>
            <person name="Brannstrom I.O."/>
            <person name="Guillou S."/>
            <person name="Cros-Aarteil S."/>
            <person name="Calhoun S."/>
            <person name="Haridas S."/>
            <person name="Kuo A."/>
            <person name="Mondo S."/>
            <person name="Pangilinan J."/>
            <person name="Riley R."/>
            <person name="Labutti K."/>
            <person name="Andreopoulos B."/>
            <person name="Lipzen A."/>
            <person name="Chen C."/>
            <person name="Yanf M."/>
            <person name="Daum C."/>
            <person name="Ng V."/>
            <person name="Clum A."/>
            <person name="Steindorff A."/>
            <person name="Ohm R."/>
            <person name="Martin F."/>
            <person name="Silar P."/>
            <person name="Natvig D."/>
            <person name="Lalanne C."/>
            <person name="Gautier V."/>
            <person name="Ament-Velasquez S.L."/>
            <person name="Kruys A."/>
            <person name="Hutchinson M.I."/>
            <person name="Powell A.J."/>
            <person name="Barry K."/>
            <person name="Miller A.N."/>
            <person name="Grigoriev I.V."/>
            <person name="Debuchy R."/>
            <person name="Gladieux P."/>
            <person name="Thoren M.H."/>
            <person name="Johannesson H."/>
        </authorList>
    </citation>
    <scope>NUCLEOTIDE SEQUENCE</scope>
    <source>
        <strain evidence="5">SMH2532-1</strain>
    </source>
</reference>
<dbReference type="Proteomes" id="UP001174936">
    <property type="component" value="Unassembled WGS sequence"/>
</dbReference>
<comment type="catalytic activity">
    <reaction evidence="2">
        <text>a diacylglycerol + H2O = a monoacylglycerol + a fatty acid + H(+)</text>
        <dbReference type="Rhea" id="RHEA:32731"/>
        <dbReference type="ChEBI" id="CHEBI:15377"/>
        <dbReference type="ChEBI" id="CHEBI:15378"/>
        <dbReference type="ChEBI" id="CHEBI:17408"/>
        <dbReference type="ChEBI" id="CHEBI:18035"/>
        <dbReference type="ChEBI" id="CHEBI:28868"/>
    </reaction>
</comment>
<dbReference type="Gene3D" id="3.40.50.1820">
    <property type="entry name" value="alpha/beta hydrolase"/>
    <property type="match status" value="1"/>
</dbReference>
<proteinExistence type="inferred from homology"/>
<dbReference type="AlphaFoldDB" id="A0AA40CUR3"/>
<gene>
    <name evidence="5" type="ORF">B0T16DRAFT_326941</name>
</gene>
<comment type="catalytic activity">
    <reaction evidence="3">
        <text>a monoacylglycerol + H2O = glycerol + a fatty acid + H(+)</text>
        <dbReference type="Rhea" id="RHEA:15245"/>
        <dbReference type="ChEBI" id="CHEBI:15377"/>
        <dbReference type="ChEBI" id="CHEBI:15378"/>
        <dbReference type="ChEBI" id="CHEBI:17408"/>
        <dbReference type="ChEBI" id="CHEBI:17754"/>
        <dbReference type="ChEBI" id="CHEBI:28868"/>
    </reaction>
</comment>
<evidence type="ECO:0000256" key="3">
    <source>
        <dbReference type="ARBA" id="ARBA00048461"/>
    </source>
</evidence>
<dbReference type="InterPro" id="IPR029058">
    <property type="entry name" value="AB_hydrolase_fold"/>
</dbReference>
<dbReference type="SUPFAM" id="SSF53474">
    <property type="entry name" value="alpha/beta-Hydrolases"/>
    <property type="match status" value="1"/>
</dbReference>
<protein>
    <submittedName>
        <fullName evidence="5">Alpha/Beta hydrolase protein</fullName>
    </submittedName>
</protein>
<comment type="caution">
    <text evidence="5">The sequence shown here is derived from an EMBL/GenBank/DDBJ whole genome shotgun (WGS) entry which is preliminary data.</text>
</comment>
<comment type="similarity">
    <text evidence="1">Belongs to the AB hydrolase superfamily. Lipase family. Class 3 subfamily.</text>
</comment>
<evidence type="ECO:0000256" key="1">
    <source>
        <dbReference type="ARBA" id="ARBA00043996"/>
    </source>
</evidence>
<dbReference type="PANTHER" id="PTHR45856">
    <property type="entry name" value="ALPHA/BETA-HYDROLASES SUPERFAMILY PROTEIN"/>
    <property type="match status" value="1"/>
</dbReference>
<sequence>MAPGSEKRLHQLLGFGIWTADKTKQASVPALQLSAEGSASAPSTSLKHSAGTSNALVKASKFLDTLPVSGVVTMTQRRSLDRYLAFIERRGIHRVEDHEATAFEGTEETWDLIRLAAARAKSVYQDTPLSSQDTILRPSNDSKKVSISLDERPNNNSVLVVAIRGTTSYYDWLVNLNGDPAPPTVATSSADSSQTYHSGFLSVATRMQDAVASAVSEKLSTMVNCPRNVNLLLTGHSAGGAVAKLLYAMASWPDSPFARVISKFSHVHCITFGSPPVAAPPLPHPQFTPFQSGLFLNIVNEGDPIALAYQDYIQFLLQCFVNAQRPDMDRSEMGELPLPVLRLSGTCIVLRDVSDTLEHVDWRAATVQPEILERKLFGNPVAHHMATYVKAIEASHLASAEISEQLGAKN</sequence>
<organism evidence="5 6">
    <name type="scientific">Cercophora newfieldiana</name>
    <dbReference type="NCBI Taxonomy" id="92897"/>
    <lineage>
        <taxon>Eukaryota</taxon>
        <taxon>Fungi</taxon>
        <taxon>Dikarya</taxon>
        <taxon>Ascomycota</taxon>
        <taxon>Pezizomycotina</taxon>
        <taxon>Sordariomycetes</taxon>
        <taxon>Sordariomycetidae</taxon>
        <taxon>Sordariales</taxon>
        <taxon>Lasiosphaeriaceae</taxon>
        <taxon>Cercophora</taxon>
    </lineage>
</organism>
<dbReference type="InterPro" id="IPR051218">
    <property type="entry name" value="Sec_MonoDiacylglyc_Lipase"/>
</dbReference>
<evidence type="ECO:0000313" key="5">
    <source>
        <dbReference type="EMBL" id="KAK0649819.1"/>
    </source>
</evidence>
<dbReference type="GO" id="GO:0006629">
    <property type="term" value="P:lipid metabolic process"/>
    <property type="evidence" value="ECO:0007669"/>
    <property type="project" value="InterPro"/>
</dbReference>
<name>A0AA40CUR3_9PEZI</name>
<evidence type="ECO:0000256" key="2">
    <source>
        <dbReference type="ARBA" id="ARBA00047591"/>
    </source>
</evidence>
<dbReference type="CDD" id="cd00519">
    <property type="entry name" value="Lipase_3"/>
    <property type="match status" value="1"/>
</dbReference>
<dbReference type="PANTHER" id="PTHR45856:SF24">
    <property type="entry name" value="FUNGAL LIPASE-LIKE DOMAIN-CONTAINING PROTEIN"/>
    <property type="match status" value="1"/>
</dbReference>